<dbReference type="AlphaFoldDB" id="A0A5N4ANF3"/>
<feature type="transmembrane region" description="Helical" evidence="1">
    <location>
        <begin position="556"/>
        <end position="581"/>
    </location>
</feature>
<sequence length="653" mass="73337">MRDSRASVCECDIRWSSMNPNYSAYFLQGLNEATRDNSNEISADCRLNLIHYRDGLLANQGWALEMLDAGSKLPLDTALKTPFDFGSLSECIGVSRTANRSNLVGKYCYAHDVLDLDTKNRSRHISLASCLPNACSSRDLSTLYNYFGINATFIEELCESSLVQAVLGIAEYCGISFFGVIGLLIIISTGYDIYLKVTGLEPERPNLLTFSVIRNIKAIFSKDSGEIPCLNGIRVLSVMWIILYQRQEVSRSVNSEWWGGHAKQSGHHDLASMFLLNGSLAIDTFLLLSGILLSYSYLALKKKGRSFKISKFYIHRYLRLAPVLIVVIVFVVTLLGQTSSGPFSRSTLNRHIVDACSQNWWQSLLFIQNYVPEACLSHTWYLAIDVQLYVISPIFLLSLSKWPKYATGVTIALLVCNAVAAFTFSWIYELNGTMEGNLRFPQKIVEYFMYIYYPAYMRAAPWLIGILVGHHLHRSKNVTYKLSKPVVVVLWVISITVVGAMMFGGYDLLVSPDNKLANSLYNALARPAWALSISAMIFACINNFGGPINRFLSSRLFTILSQLTYTLYVIHYVVIFILVSRSPTTKTFGSFEAMHEFWGDFAFSLLAAILLTLGVEVPILKIEKSISTNTGRYQDTAKKINEIPMLQNIEITE</sequence>
<dbReference type="InterPro" id="IPR006621">
    <property type="entry name" value="Nose-resist-to-fluoxetine_N"/>
</dbReference>
<dbReference type="GO" id="GO:0016747">
    <property type="term" value="F:acyltransferase activity, transferring groups other than amino-acyl groups"/>
    <property type="evidence" value="ECO:0007669"/>
    <property type="project" value="InterPro"/>
</dbReference>
<feature type="transmembrane region" description="Helical" evidence="1">
    <location>
        <begin position="526"/>
        <end position="544"/>
    </location>
</feature>
<evidence type="ECO:0000256" key="1">
    <source>
        <dbReference type="SAM" id="Phobius"/>
    </source>
</evidence>
<feature type="transmembrane region" description="Helical" evidence="1">
    <location>
        <begin position="274"/>
        <end position="297"/>
    </location>
</feature>
<accession>A0A5N4ANF3</accession>
<dbReference type="Pfam" id="PF01757">
    <property type="entry name" value="Acyl_transf_3"/>
    <property type="match status" value="1"/>
</dbReference>
<keyword evidence="1" id="KW-1133">Transmembrane helix</keyword>
<keyword evidence="4" id="KW-1185">Reference proteome</keyword>
<reference evidence="3 4" key="1">
    <citation type="journal article" date="2018" name="Elife">
        <title>Firefly genomes illuminate parallel origins of bioluminescence in beetles.</title>
        <authorList>
            <person name="Fallon T.R."/>
            <person name="Lower S.E."/>
            <person name="Chang C.H."/>
            <person name="Bessho-Uehara M."/>
            <person name="Martin G.J."/>
            <person name="Bewick A.J."/>
            <person name="Behringer M."/>
            <person name="Debat H.J."/>
            <person name="Wong I."/>
            <person name="Day J.C."/>
            <person name="Suvorov A."/>
            <person name="Silva C.J."/>
            <person name="Stanger-Hall K.F."/>
            <person name="Hall D.W."/>
            <person name="Schmitz R.J."/>
            <person name="Nelson D.R."/>
            <person name="Lewis S.M."/>
            <person name="Shigenobu S."/>
            <person name="Bybee S.M."/>
            <person name="Larracuente A.M."/>
            <person name="Oba Y."/>
            <person name="Weng J.K."/>
        </authorList>
    </citation>
    <scope>NUCLEOTIDE SEQUENCE [LARGE SCALE GENOMIC DNA]</scope>
    <source>
        <strain evidence="3">1611_PpyrPB1</strain>
        <tissue evidence="3">Whole body</tissue>
    </source>
</reference>
<dbReference type="InParanoid" id="A0A5N4ANF3"/>
<dbReference type="InterPro" id="IPR052728">
    <property type="entry name" value="O2_lipid_transport_reg"/>
</dbReference>
<comment type="caution">
    <text evidence="3">The sequence shown here is derived from an EMBL/GenBank/DDBJ whole genome shotgun (WGS) entry which is preliminary data.</text>
</comment>
<dbReference type="Pfam" id="PF20146">
    <property type="entry name" value="NRF"/>
    <property type="match status" value="1"/>
</dbReference>
<feature type="transmembrane region" description="Helical" evidence="1">
    <location>
        <begin position="169"/>
        <end position="191"/>
    </location>
</feature>
<gene>
    <name evidence="3" type="ORF">PPYR_06740</name>
</gene>
<feature type="transmembrane region" description="Helical" evidence="1">
    <location>
        <begin position="317"/>
        <end position="336"/>
    </location>
</feature>
<feature type="transmembrane region" description="Helical" evidence="1">
    <location>
        <begin position="447"/>
        <end position="468"/>
    </location>
</feature>
<protein>
    <recommendedName>
        <fullName evidence="2">Nose resistant-to-fluoxetine protein N-terminal domain-containing protein</fullName>
    </recommendedName>
</protein>
<dbReference type="SMART" id="SM00703">
    <property type="entry name" value="NRF"/>
    <property type="match status" value="1"/>
</dbReference>
<dbReference type="PANTHER" id="PTHR11161:SF0">
    <property type="entry name" value="O-ACYLTRANSFERASE LIKE PROTEIN"/>
    <property type="match status" value="1"/>
</dbReference>
<feature type="transmembrane region" description="Helical" evidence="1">
    <location>
        <begin position="406"/>
        <end position="427"/>
    </location>
</feature>
<keyword evidence="1" id="KW-0812">Transmembrane</keyword>
<dbReference type="InterPro" id="IPR002656">
    <property type="entry name" value="Acyl_transf_3_dom"/>
</dbReference>
<evidence type="ECO:0000313" key="4">
    <source>
        <dbReference type="Proteomes" id="UP000327044"/>
    </source>
</evidence>
<proteinExistence type="predicted"/>
<feature type="transmembrane region" description="Helical" evidence="1">
    <location>
        <begin position="488"/>
        <end position="506"/>
    </location>
</feature>
<dbReference type="EMBL" id="VVIM01000005">
    <property type="protein sequence ID" value="KAB0798860.1"/>
    <property type="molecule type" value="Genomic_DNA"/>
</dbReference>
<feature type="transmembrane region" description="Helical" evidence="1">
    <location>
        <begin position="601"/>
        <end position="620"/>
    </location>
</feature>
<feature type="transmembrane region" description="Helical" evidence="1">
    <location>
        <begin position="380"/>
        <end position="399"/>
    </location>
</feature>
<evidence type="ECO:0000259" key="2">
    <source>
        <dbReference type="SMART" id="SM00703"/>
    </source>
</evidence>
<dbReference type="PANTHER" id="PTHR11161">
    <property type="entry name" value="O-ACYLTRANSFERASE"/>
    <property type="match status" value="1"/>
</dbReference>
<evidence type="ECO:0000313" key="3">
    <source>
        <dbReference type="EMBL" id="KAB0798860.1"/>
    </source>
</evidence>
<feature type="domain" description="Nose resistant-to-fluoxetine protein N-terminal" evidence="2">
    <location>
        <begin position="42"/>
        <end position="160"/>
    </location>
</feature>
<dbReference type="Proteomes" id="UP000327044">
    <property type="component" value="Unassembled WGS sequence"/>
</dbReference>
<organism evidence="3 4">
    <name type="scientific">Photinus pyralis</name>
    <name type="common">Common eastern firefly</name>
    <name type="synonym">Lampyris pyralis</name>
    <dbReference type="NCBI Taxonomy" id="7054"/>
    <lineage>
        <taxon>Eukaryota</taxon>
        <taxon>Metazoa</taxon>
        <taxon>Ecdysozoa</taxon>
        <taxon>Arthropoda</taxon>
        <taxon>Hexapoda</taxon>
        <taxon>Insecta</taxon>
        <taxon>Pterygota</taxon>
        <taxon>Neoptera</taxon>
        <taxon>Endopterygota</taxon>
        <taxon>Coleoptera</taxon>
        <taxon>Polyphaga</taxon>
        <taxon>Elateriformia</taxon>
        <taxon>Elateroidea</taxon>
        <taxon>Lampyridae</taxon>
        <taxon>Lampyrinae</taxon>
        <taxon>Photinus</taxon>
    </lineage>
</organism>
<name>A0A5N4ANF3_PHOPY</name>
<keyword evidence="1" id="KW-0472">Membrane</keyword>